<evidence type="ECO:0008006" key="3">
    <source>
        <dbReference type="Google" id="ProtNLM"/>
    </source>
</evidence>
<name>A0A1X6XII4_9MICO</name>
<dbReference type="AlphaFoldDB" id="A0A1X6XII4"/>
<dbReference type="Proteomes" id="UP000196581">
    <property type="component" value="Unassembled WGS sequence"/>
</dbReference>
<accession>A0A1X6XII4</accession>
<proteinExistence type="predicted"/>
<evidence type="ECO:0000313" key="2">
    <source>
        <dbReference type="Proteomes" id="UP000196581"/>
    </source>
</evidence>
<sequence>MHSLWSLQHPTDPAMTCNIHRRVTGGDLNEAAALLAQLASGDDTLWPTWRWPALILDNGLEVDSLGGHGSVRYRVADVESHRVRFVFTSAGPFEGEHTFLIAQAEPGYVEWMHHLDITSSLPPRVMDLVVRLHDGLLEDLFDNAQARMAGRDVRPRPFTPGYSVLQRAYRLLERER</sequence>
<organism evidence="1 2">
    <name type="scientific">Brevibacterium yomogidense</name>
    <dbReference type="NCBI Taxonomy" id="946573"/>
    <lineage>
        <taxon>Bacteria</taxon>
        <taxon>Bacillati</taxon>
        <taxon>Actinomycetota</taxon>
        <taxon>Actinomycetes</taxon>
        <taxon>Micrococcales</taxon>
        <taxon>Brevibacteriaceae</taxon>
        <taxon>Brevibacterium</taxon>
    </lineage>
</organism>
<evidence type="ECO:0000313" key="1">
    <source>
        <dbReference type="EMBL" id="SLM99091.1"/>
    </source>
</evidence>
<dbReference type="EMBL" id="FWFF01000017">
    <property type="protein sequence ID" value="SLM99091.1"/>
    <property type="molecule type" value="Genomic_DNA"/>
</dbReference>
<gene>
    <name evidence="1" type="ORF">FM105_10255</name>
</gene>
<protein>
    <recommendedName>
        <fullName evidence="3">SRPBCC family protein</fullName>
    </recommendedName>
</protein>
<keyword evidence="2" id="KW-1185">Reference proteome</keyword>
<dbReference type="RefSeq" id="WP_087007850.1">
    <property type="nucleotide sequence ID" value="NZ_FWFF01000017.1"/>
</dbReference>
<reference evidence="2" key="1">
    <citation type="submission" date="2017-02" db="EMBL/GenBank/DDBJ databases">
        <authorList>
            <person name="Dridi B."/>
        </authorList>
    </citation>
    <scope>NUCLEOTIDE SEQUENCE [LARGE SCALE GENOMIC DNA]</scope>
    <source>
        <strain evidence="2">B Co 03.10</strain>
    </source>
</reference>